<evidence type="ECO:0000256" key="2">
    <source>
        <dbReference type="ARBA" id="ARBA00022741"/>
    </source>
</evidence>
<gene>
    <name evidence="4" type="primary">ycgR</name>
    <name evidence="7" type="ORF">Metal_0896</name>
</gene>
<dbReference type="InterPro" id="IPR012349">
    <property type="entry name" value="Split_barrel_FMN-bd"/>
</dbReference>
<evidence type="ECO:0000259" key="5">
    <source>
        <dbReference type="Pfam" id="PF07238"/>
    </source>
</evidence>
<proteinExistence type="inferred from homology"/>
<dbReference type="GO" id="GO:0071945">
    <property type="term" value="P:regulation of bacterial-type flagellum-dependent cell motility by regulation of motor speed"/>
    <property type="evidence" value="ECO:0007669"/>
    <property type="project" value="UniProtKB-UniRule"/>
</dbReference>
<comment type="function">
    <text evidence="4">Acts as a flagellar brake, regulating swimming and swarming in a bis-(3'-5') cyclic diguanylic acid (c-di-GMP)-dependent manner. Binds 1 c-di-GMP dimer per subunit. Increasing levels of c-di-GMP lead to decreased motility.</text>
</comment>
<dbReference type="Proteomes" id="UP000005090">
    <property type="component" value="Chromosome"/>
</dbReference>
<evidence type="ECO:0000259" key="6">
    <source>
        <dbReference type="Pfam" id="PF07317"/>
    </source>
</evidence>
<keyword evidence="2 4" id="KW-0547">Nucleotide-binding</keyword>
<evidence type="ECO:0000256" key="1">
    <source>
        <dbReference type="ARBA" id="ARBA00022636"/>
    </source>
</evidence>
<feature type="domain" description="Type III secretion system flagellar brake protein YcgR PilZN" evidence="6">
    <location>
        <begin position="7"/>
        <end position="110"/>
    </location>
</feature>
<dbReference type="Pfam" id="PF07317">
    <property type="entry name" value="PilZN"/>
    <property type="match status" value="1"/>
</dbReference>
<sequence>MFNDTDYMVHNKSQILNHLTSLFKKKCLILLSFDKNGTFVTTLAAIEPQKDLLLFDCAPSEHLNSQVLSASQVEFNSNFSGIKVHFQGKNIRKTHFDGETVFSMPIPKSIEWVQRRQFYRIRLPLLRSTLVKLFVDDQFLADMPLYDISISGFSLINDISGLSHFFEIGRKFSGCRLVLENAFNQEIEFQVVNVVRLNPNQHDSAQKIGCRFIGLRPAAESGIQLYMQYQERKNLSKKT</sequence>
<evidence type="ECO:0000313" key="7">
    <source>
        <dbReference type="EMBL" id="EIC28720.1"/>
    </source>
</evidence>
<evidence type="ECO:0000256" key="3">
    <source>
        <dbReference type="ARBA" id="ARBA00023143"/>
    </source>
</evidence>
<dbReference type="Pfam" id="PF07238">
    <property type="entry name" value="PilZ"/>
    <property type="match status" value="1"/>
</dbReference>
<evidence type="ECO:0000256" key="4">
    <source>
        <dbReference type="HAMAP-Rule" id="MF_01457"/>
    </source>
</evidence>
<dbReference type="RefSeq" id="WP_005369994.1">
    <property type="nucleotide sequence ID" value="NZ_CM001475.1"/>
</dbReference>
<dbReference type="GO" id="GO:0035438">
    <property type="term" value="F:cyclic-di-GMP binding"/>
    <property type="evidence" value="ECO:0007669"/>
    <property type="project" value="UniProtKB-UniRule"/>
</dbReference>
<feature type="domain" description="PilZ" evidence="5">
    <location>
        <begin position="114"/>
        <end position="226"/>
    </location>
</feature>
<dbReference type="InterPro" id="IPR009875">
    <property type="entry name" value="PilZ_domain"/>
</dbReference>
<dbReference type="GO" id="GO:0016740">
    <property type="term" value="F:transferase activity"/>
    <property type="evidence" value="ECO:0007669"/>
    <property type="project" value="UniProtKB-KW"/>
</dbReference>
<dbReference type="HOGENOM" id="CLU_086025_0_0_6"/>
<dbReference type="Gene3D" id="2.30.110.10">
    <property type="entry name" value="Electron Transport, Fmn-binding Protein, Chain A"/>
    <property type="match status" value="1"/>
</dbReference>
<evidence type="ECO:0000313" key="8">
    <source>
        <dbReference type="Proteomes" id="UP000005090"/>
    </source>
</evidence>
<comment type="subunit">
    <text evidence="4">Monomer. Interacts with the flagellar basal bodies.</text>
</comment>
<dbReference type="HAMAP" id="MF_01457">
    <property type="entry name" value="YcgR"/>
    <property type="match status" value="1"/>
</dbReference>
<keyword evidence="8" id="KW-1185">Reference proteome</keyword>
<dbReference type="STRING" id="686340.Metal_0896"/>
<keyword evidence="3 4" id="KW-0975">Bacterial flagellum</keyword>
<comment type="subcellular location">
    <subcellularLocation>
        <location evidence="4">Bacterial flagellum basal body</location>
    </subcellularLocation>
</comment>
<organism evidence="7 8">
    <name type="scientific">Methylomicrobium album BG8</name>
    <dbReference type="NCBI Taxonomy" id="686340"/>
    <lineage>
        <taxon>Bacteria</taxon>
        <taxon>Pseudomonadati</taxon>
        <taxon>Pseudomonadota</taxon>
        <taxon>Gammaproteobacteria</taxon>
        <taxon>Methylococcales</taxon>
        <taxon>Methylococcaceae</taxon>
        <taxon>Methylomicrobium</taxon>
    </lineage>
</organism>
<dbReference type="EMBL" id="CM001475">
    <property type="protein sequence ID" value="EIC28720.1"/>
    <property type="molecule type" value="Genomic_DNA"/>
</dbReference>
<dbReference type="AlphaFoldDB" id="H8GFW9"/>
<comment type="similarity">
    <text evidence="4">Belongs to the YcgR family.</text>
</comment>
<dbReference type="GO" id="GO:0071973">
    <property type="term" value="P:bacterial-type flagellum-dependent cell motility"/>
    <property type="evidence" value="ECO:0007669"/>
    <property type="project" value="UniProtKB-UniRule"/>
</dbReference>
<dbReference type="GO" id="GO:0009425">
    <property type="term" value="C:bacterial-type flagellum basal body"/>
    <property type="evidence" value="ECO:0007669"/>
    <property type="project" value="UniProtKB-SubCell"/>
</dbReference>
<keyword evidence="7" id="KW-0808">Transferase</keyword>
<protein>
    <recommendedName>
        <fullName evidence="4">Flagellar brake protein YcgR</fullName>
    </recommendedName>
    <alternativeName>
        <fullName evidence="4">Cyclic di-GMP binding protein YcgR</fullName>
    </alternativeName>
</protein>
<dbReference type="InterPro" id="IPR009926">
    <property type="entry name" value="T3SS_YcgR_PilZN"/>
</dbReference>
<name>H8GFW9_METAL</name>
<dbReference type="InterPro" id="IPR023787">
    <property type="entry name" value="T3SS_YcgR"/>
</dbReference>
<dbReference type="eggNOG" id="COG5581">
    <property type="taxonomic scope" value="Bacteria"/>
</dbReference>
<dbReference type="Gene3D" id="2.40.10.220">
    <property type="entry name" value="predicted glycosyltransferase like domains"/>
    <property type="match status" value="1"/>
</dbReference>
<reference evidence="7 8" key="1">
    <citation type="journal article" date="2013" name="Genome Announc.">
        <title>Genome Sequence of the Obligate Gammaproteobacterial Methanotroph Methylomicrobium album Strain BG8.</title>
        <authorList>
            <person name="Kits K.D."/>
            <person name="Kalyuzhnaya M.G."/>
            <person name="Klotz M.G."/>
            <person name="Jetten M.S."/>
            <person name="Op den Camp H.J."/>
            <person name="Vuilleumier S."/>
            <person name="Bringel F."/>
            <person name="Dispirito A.A."/>
            <person name="Murrell J.C."/>
            <person name="Bruce D."/>
            <person name="Cheng J.F."/>
            <person name="Copeland A."/>
            <person name="Goodwin L."/>
            <person name="Hauser L."/>
            <person name="Lajus A."/>
            <person name="Land M.L."/>
            <person name="Lapidus A."/>
            <person name="Lucas S."/>
            <person name="Medigue C."/>
            <person name="Pitluck S."/>
            <person name="Woyke T."/>
            <person name="Zeytun A."/>
            <person name="Stein L.Y."/>
        </authorList>
    </citation>
    <scope>NUCLEOTIDE SEQUENCE [LARGE SCALE GENOMIC DNA]</scope>
    <source>
        <strain evidence="7 8">BG8</strain>
    </source>
</reference>
<accession>H8GFW9</accession>
<keyword evidence="1 4" id="KW-0973">c-di-GMP</keyword>